<organism evidence="3 4">
    <name type="scientific">Bacillus selenitireducens (strain ATCC 700615 / DSM 15326 / MLS10)</name>
    <dbReference type="NCBI Taxonomy" id="439292"/>
    <lineage>
        <taxon>Bacteria</taxon>
        <taxon>Bacillati</taxon>
        <taxon>Bacillota</taxon>
        <taxon>Bacilli</taxon>
        <taxon>Bacillales</taxon>
        <taxon>Bacillaceae</taxon>
        <taxon>Salisediminibacterium</taxon>
    </lineage>
</organism>
<reference evidence="3" key="1">
    <citation type="submission" date="2009-10" db="EMBL/GenBank/DDBJ databases">
        <title>Complete sequence of Bacillus selenitireducens MLS10.</title>
        <authorList>
            <consortium name="US DOE Joint Genome Institute"/>
            <person name="Lucas S."/>
            <person name="Copeland A."/>
            <person name="Lapidus A."/>
            <person name="Glavina del Rio T."/>
            <person name="Dalin E."/>
            <person name="Tice H."/>
            <person name="Bruce D."/>
            <person name="Goodwin L."/>
            <person name="Pitluck S."/>
            <person name="Sims D."/>
            <person name="Brettin T."/>
            <person name="Detter J.C."/>
            <person name="Han C."/>
            <person name="Larimer F."/>
            <person name="Land M."/>
            <person name="Hauser L."/>
            <person name="Kyrpides N."/>
            <person name="Ovchinnikova G."/>
            <person name="Stolz J."/>
        </authorList>
    </citation>
    <scope>NUCLEOTIDE SEQUENCE [LARGE SCALE GENOMIC DNA]</scope>
    <source>
        <strain evidence="3">MLS10</strain>
    </source>
</reference>
<dbReference type="Proteomes" id="UP000000271">
    <property type="component" value="Chromosome"/>
</dbReference>
<accession>D6XXW1</accession>
<dbReference type="AlphaFoldDB" id="D6XXW1"/>
<feature type="domain" description="YcxB-like C-terminal" evidence="2">
    <location>
        <begin position="107"/>
        <end position="165"/>
    </location>
</feature>
<evidence type="ECO:0000313" key="4">
    <source>
        <dbReference type="Proteomes" id="UP000000271"/>
    </source>
</evidence>
<dbReference type="InterPro" id="IPR025588">
    <property type="entry name" value="YcxB-like_C"/>
</dbReference>
<evidence type="ECO:0000313" key="3">
    <source>
        <dbReference type="EMBL" id="ADI00154.1"/>
    </source>
</evidence>
<keyword evidence="1" id="KW-0812">Transmembrane</keyword>
<dbReference type="eggNOG" id="ENOG5031Z19">
    <property type="taxonomic scope" value="Bacteria"/>
</dbReference>
<proteinExistence type="predicted"/>
<keyword evidence="1" id="KW-0472">Membrane</keyword>
<dbReference type="EMBL" id="CP001791">
    <property type="protein sequence ID" value="ADI00154.1"/>
    <property type="molecule type" value="Genomic_DNA"/>
</dbReference>
<gene>
    <name evidence="3" type="ordered locus">Bsel_2654</name>
</gene>
<protein>
    <recommendedName>
        <fullName evidence="2">YcxB-like C-terminal domain-containing protein</fullName>
    </recommendedName>
</protein>
<dbReference type="RefSeq" id="WP_013173574.1">
    <property type="nucleotide sequence ID" value="NC_014219.1"/>
</dbReference>
<dbReference type="KEGG" id="bse:Bsel_2654"/>
<evidence type="ECO:0000256" key="1">
    <source>
        <dbReference type="SAM" id="Phobius"/>
    </source>
</evidence>
<dbReference type="STRING" id="439292.Bsel_2654"/>
<dbReference type="OrthoDB" id="339559at2"/>
<keyword evidence="1" id="KW-1133">Transmembrane helix</keyword>
<dbReference type="HOGENOM" id="CLU_104164_0_0_9"/>
<sequence length="173" mass="20143">MELRFEITKDDYINFNLYHIENSPSQRKVYNFLRYGIPLLFSVPVYAIGTIIFQQPASYWVVIALLFILVWIITYPKQHKRVIRRQTEKLLQEGENSSIFGKKIMTLDDQTIKVVGGNSSETTSKQSIQEVKVYEDMILIYLSSITAHIIPTRFLSEELKSELLEELKVPPVL</sequence>
<name>D6XXW1_BACIE</name>
<feature type="transmembrane region" description="Helical" evidence="1">
    <location>
        <begin position="59"/>
        <end position="76"/>
    </location>
</feature>
<dbReference type="Pfam" id="PF14317">
    <property type="entry name" value="YcxB"/>
    <property type="match status" value="1"/>
</dbReference>
<keyword evidence="4" id="KW-1185">Reference proteome</keyword>
<feature type="transmembrane region" description="Helical" evidence="1">
    <location>
        <begin position="32"/>
        <end position="53"/>
    </location>
</feature>
<evidence type="ECO:0000259" key="2">
    <source>
        <dbReference type="Pfam" id="PF14317"/>
    </source>
</evidence>